<reference evidence="3 4" key="1">
    <citation type="submission" date="2024-03" db="EMBL/GenBank/DDBJ databases">
        <title>Bacilli Hybrid Assemblies.</title>
        <authorList>
            <person name="Kovac J."/>
        </authorList>
    </citation>
    <scope>NUCLEOTIDE SEQUENCE [LARGE SCALE GENOMIC DNA]</scope>
    <source>
        <strain evidence="3 4">FSL R7-0666</strain>
    </source>
</reference>
<dbReference type="Proteomes" id="UP001418796">
    <property type="component" value="Unassembled WGS sequence"/>
</dbReference>
<gene>
    <name evidence="3" type="ORF">MKY91_11050</name>
</gene>
<evidence type="ECO:0000313" key="4">
    <source>
        <dbReference type="Proteomes" id="UP001418796"/>
    </source>
</evidence>
<protein>
    <submittedName>
        <fullName evidence="3">Uncharacterized protein</fullName>
    </submittedName>
</protein>
<keyword evidence="4" id="KW-1185">Reference proteome</keyword>
<sequence>MNETEERLEQMQQEIDELRKEVEELQATGYVEEKSSQWYWVLVPIMALSIPIIAILS</sequence>
<dbReference type="RefSeq" id="WP_343130573.1">
    <property type="nucleotide sequence ID" value="NZ_JBCITK010000001.1"/>
</dbReference>
<comment type="caution">
    <text evidence="3">The sequence shown here is derived from an EMBL/GenBank/DDBJ whole genome shotgun (WGS) entry which is preliminary data.</text>
</comment>
<evidence type="ECO:0000313" key="3">
    <source>
        <dbReference type="EMBL" id="MEN0643684.1"/>
    </source>
</evidence>
<proteinExistence type="predicted"/>
<organism evidence="3 4">
    <name type="scientific">Alkalicoccobacillus gibsonii</name>
    <dbReference type="NCBI Taxonomy" id="79881"/>
    <lineage>
        <taxon>Bacteria</taxon>
        <taxon>Bacillati</taxon>
        <taxon>Bacillota</taxon>
        <taxon>Bacilli</taxon>
        <taxon>Bacillales</taxon>
        <taxon>Bacillaceae</taxon>
        <taxon>Alkalicoccobacillus</taxon>
    </lineage>
</organism>
<keyword evidence="2" id="KW-0812">Transmembrane</keyword>
<dbReference type="EMBL" id="JBCITK010000001">
    <property type="protein sequence ID" value="MEN0643684.1"/>
    <property type="molecule type" value="Genomic_DNA"/>
</dbReference>
<feature type="transmembrane region" description="Helical" evidence="2">
    <location>
        <begin position="38"/>
        <end position="56"/>
    </location>
</feature>
<accession>A0ABU9VIE2</accession>
<feature type="coiled-coil region" evidence="1">
    <location>
        <begin position="1"/>
        <end position="28"/>
    </location>
</feature>
<keyword evidence="2" id="KW-0472">Membrane</keyword>
<evidence type="ECO:0000256" key="2">
    <source>
        <dbReference type="SAM" id="Phobius"/>
    </source>
</evidence>
<keyword evidence="2" id="KW-1133">Transmembrane helix</keyword>
<evidence type="ECO:0000256" key="1">
    <source>
        <dbReference type="SAM" id="Coils"/>
    </source>
</evidence>
<name>A0ABU9VIE2_9BACI</name>
<keyword evidence="1" id="KW-0175">Coiled coil</keyword>